<name>A0ABD2YQN8_9GENT</name>
<protein>
    <recommendedName>
        <fullName evidence="3">SRCR domain-containing protein</fullName>
    </recommendedName>
</protein>
<evidence type="ECO:0000313" key="1">
    <source>
        <dbReference type="EMBL" id="KAL3508455.1"/>
    </source>
</evidence>
<accession>A0ABD2YQN8</accession>
<dbReference type="AlphaFoldDB" id="A0ABD2YQN8"/>
<sequence>MKNDFRRSNLESQTLEEDGYCPDSVQYSKVVWRASEIVVWNFDWEDGYCPDSVQYSKVAQLICSRLGKQTRGPLNSKAGGFGGDYSSTSISVIISSGNLVER</sequence>
<keyword evidence="2" id="KW-1185">Reference proteome</keyword>
<proteinExistence type="predicted"/>
<reference evidence="1 2" key="1">
    <citation type="submission" date="2024-11" db="EMBL/GenBank/DDBJ databases">
        <title>A near-complete genome assembly of Cinchona calisaya.</title>
        <authorList>
            <person name="Lian D.C."/>
            <person name="Zhao X.W."/>
            <person name="Wei L."/>
        </authorList>
    </citation>
    <scope>NUCLEOTIDE SEQUENCE [LARGE SCALE GENOMIC DNA]</scope>
    <source>
        <tissue evidence="1">Nenye</tissue>
    </source>
</reference>
<comment type="caution">
    <text evidence="1">The sequence shown here is derived from an EMBL/GenBank/DDBJ whole genome shotgun (WGS) entry which is preliminary data.</text>
</comment>
<evidence type="ECO:0008006" key="3">
    <source>
        <dbReference type="Google" id="ProtNLM"/>
    </source>
</evidence>
<evidence type="ECO:0000313" key="2">
    <source>
        <dbReference type="Proteomes" id="UP001630127"/>
    </source>
</evidence>
<dbReference type="EMBL" id="JBJUIK010000012">
    <property type="protein sequence ID" value="KAL3508455.1"/>
    <property type="molecule type" value="Genomic_DNA"/>
</dbReference>
<dbReference type="Proteomes" id="UP001630127">
    <property type="component" value="Unassembled WGS sequence"/>
</dbReference>
<gene>
    <name evidence="1" type="ORF">ACH5RR_027856</name>
</gene>
<organism evidence="1 2">
    <name type="scientific">Cinchona calisaya</name>
    <dbReference type="NCBI Taxonomy" id="153742"/>
    <lineage>
        <taxon>Eukaryota</taxon>
        <taxon>Viridiplantae</taxon>
        <taxon>Streptophyta</taxon>
        <taxon>Embryophyta</taxon>
        <taxon>Tracheophyta</taxon>
        <taxon>Spermatophyta</taxon>
        <taxon>Magnoliopsida</taxon>
        <taxon>eudicotyledons</taxon>
        <taxon>Gunneridae</taxon>
        <taxon>Pentapetalae</taxon>
        <taxon>asterids</taxon>
        <taxon>lamiids</taxon>
        <taxon>Gentianales</taxon>
        <taxon>Rubiaceae</taxon>
        <taxon>Cinchonoideae</taxon>
        <taxon>Cinchoneae</taxon>
        <taxon>Cinchona</taxon>
    </lineage>
</organism>